<protein>
    <recommendedName>
        <fullName evidence="5">5'-deoxynucleotidase</fullName>
        <ecNumber evidence="5">3.1.3.89</ecNumber>
    </recommendedName>
</protein>
<dbReference type="CDD" id="cd00077">
    <property type="entry name" value="HDc"/>
    <property type="match status" value="1"/>
</dbReference>
<dbReference type="PANTHER" id="PTHR11845:SF13">
    <property type="entry name" value="5'-DEOXYNUCLEOTIDASE HDDC2"/>
    <property type="match status" value="1"/>
</dbReference>
<dbReference type="eggNOG" id="COG1896">
    <property type="taxonomic scope" value="Bacteria"/>
</dbReference>
<dbReference type="Pfam" id="PF13023">
    <property type="entry name" value="HD_3"/>
    <property type="match status" value="1"/>
</dbReference>
<evidence type="ECO:0000256" key="7">
    <source>
        <dbReference type="ARBA" id="ARBA00022801"/>
    </source>
</evidence>
<dbReference type="GO" id="GO:0046872">
    <property type="term" value="F:metal ion binding"/>
    <property type="evidence" value="ECO:0007669"/>
    <property type="project" value="UniProtKB-KW"/>
</dbReference>
<dbReference type="OrthoDB" id="9786155at2"/>
<dbReference type="HOGENOM" id="CLU_039453_4_0_0"/>
<evidence type="ECO:0000256" key="1">
    <source>
        <dbReference type="ARBA" id="ARBA00001638"/>
    </source>
</evidence>
<dbReference type="Gene3D" id="1.10.3210.10">
    <property type="entry name" value="Hypothetical protein af1432"/>
    <property type="match status" value="1"/>
</dbReference>
<dbReference type="InterPro" id="IPR039356">
    <property type="entry name" value="YfbR/HDDC2"/>
</dbReference>
<evidence type="ECO:0000256" key="3">
    <source>
        <dbReference type="ARBA" id="ARBA00001941"/>
    </source>
</evidence>
<dbReference type="GO" id="GO:0002953">
    <property type="term" value="F:5'-deoxynucleotidase activity"/>
    <property type="evidence" value="ECO:0007669"/>
    <property type="project" value="UniProtKB-EC"/>
</dbReference>
<dbReference type="InterPro" id="IPR003607">
    <property type="entry name" value="HD/PDEase_dom"/>
</dbReference>
<evidence type="ECO:0000259" key="8">
    <source>
        <dbReference type="SMART" id="SM00471"/>
    </source>
</evidence>
<organism evidence="9 10">
    <name type="scientific">Calditerrivibrio nitroreducens (strain DSM 19672 / NBRC 101217 / Yu37-1)</name>
    <dbReference type="NCBI Taxonomy" id="768670"/>
    <lineage>
        <taxon>Bacteria</taxon>
        <taxon>Pseudomonadati</taxon>
        <taxon>Deferribacterota</taxon>
        <taxon>Deferribacteres</taxon>
        <taxon>Deferribacterales</taxon>
        <taxon>Calditerrivibrionaceae</taxon>
    </lineage>
</organism>
<dbReference type="SMART" id="SM00471">
    <property type="entry name" value="HDc"/>
    <property type="match status" value="1"/>
</dbReference>
<comment type="subunit">
    <text evidence="4">Homodimer.</text>
</comment>
<dbReference type="Proteomes" id="UP000007039">
    <property type="component" value="Chromosome"/>
</dbReference>
<comment type="cofactor">
    <cofactor evidence="2">
        <name>Mn(2+)</name>
        <dbReference type="ChEBI" id="CHEBI:29035"/>
    </cofactor>
</comment>
<accession>E4THI4</accession>
<keyword evidence="10" id="KW-1185">Reference proteome</keyword>
<evidence type="ECO:0000256" key="2">
    <source>
        <dbReference type="ARBA" id="ARBA00001936"/>
    </source>
</evidence>
<keyword evidence="6" id="KW-0479">Metal-binding</keyword>
<reference key="1">
    <citation type="submission" date="2010-11" db="EMBL/GenBank/DDBJ databases">
        <title>The complete genome of chromosome of Calditerrivibrio nitroreducens DSM 19672.</title>
        <authorList>
            <consortium name="US DOE Joint Genome Institute (JGI-PGF)"/>
            <person name="Lucas S."/>
            <person name="Copeland A."/>
            <person name="Lapidus A."/>
            <person name="Bruce D."/>
            <person name="Goodwin L."/>
            <person name="Pitluck S."/>
            <person name="Kyrpides N."/>
            <person name="Mavromatis K."/>
            <person name="Ivanova N."/>
            <person name="Mikhailova N."/>
            <person name="Zeytun A."/>
            <person name="Brettin T."/>
            <person name="Detter J.C."/>
            <person name="Tapia R."/>
            <person name="Han C."/>
            <person name="Land M."/>
            <person name="Hauser L."/>
            <person name="Markowitz V."/>
            <person name="Cheng J.-F."/>
            <person name="Hugenholtz P."/>
            <person name="Woyke T."/>
            <person name="Wu D."/>
            <person name="Spring S."/>
            <person name="Schroeder M."/>
            <person name="Brambilla E."/>
            <person name="Klenk H.-P."/>
            <person name="Eisen J.A."/>
        </authorList>
    </citation>
    <scope>NUCLEOTIDE SEQUENCE [LARGE SCALE GENOMIC DNA]</scope>
    <source>
        <strain>DSM 19672</strain>
    </source>
</reference>
<gene>
    <name evidence="9" type="ordered locus">Calni_0898</name>
</gene>
<dbReference type="EC" id="3.1.3.89" evidence="5"/>
<evidence type="ECO:0000256" key="6">
    <source>
        <dbReference type="ARBA" id="ARBA00022723"/>
    </source>
</evidence>
<evidence type="ECO:0000256" key="4">
    <source>
        <dbReference type="ARBA" id="ARBA00011738"/>
    </source>
</evidence>
<dbReference type="SUPFAM" id="SSF109604">
    <property type="entry name" value="HD-domain/PDEase-like"/>
    <property type="match status" value="1"/>
</dbReference>
<keyword evidence="7 9" id="KW-0378">Hydrolase</keyword>
<comment type="cofactor">
    <cofactor evidence="3">
        <name>Co(2+)</name>
        <dbReference type="ChEBI" id="CHEBI:48828"/>
    </cofactor>
</comment>
<evidence type="ECO:0000313" key="10">
    <source>
        <dbReference type="Proteomes" id="UP000007039"/>
    </source>
</evidence>
<dbReference type="STRING" id="768670.Calni_0898"/>
<dbReference type="EMBL" id="CP002347">
    <property type="protein sequence ID" value="ADR18809.1"/>
    <property type="molecule type" value="Genomic_DNA"/>
</dbReference>
<evidence type="ECO:0000256" key="5">
    <source>
        <dbReference type="ARBA" id="ARBA00012964"/>
    </source>
</evidence>
<feature type="domain" description="HD/PDEase" evidence="8">
    <location>
        <begin position="31"/>
        <end position="142"/>
    </location>
</feature>
<dbReference type="PANTHER" id="PTHR11845">
    <property type="entry name" value="5'-DEOXYNUCLEOTIDASE HDDC2"/>
    <property type="match status" value="1"/>
</dbReference>
<dbReference type="GO" id="GO:0005737">
    <property type="term" value="C:cytoplasm"/>
    <property type="evidence" value="ECO:0007669"/>
    <property type="project" value="TreeGrafter"/>
</dbReference>
<evidence type="ECO:0000313" key="9">
    <source>
        <dbReference type="EMBL" id="ADR18809.1"/>
    </source>
</evidence>
<proteinExistence type="predicted"/>
<dbReference type="KEGG" id="cni:Calni_0898"/>
<name>E4THI4_CALNY</name>
<dbReference type="InterPro" id="IPR006674">
    <property type="entry name" value="HD_domain"/>
</dbReference>
<dbReference type="RefSeq" id="WP_013451022.1">
    <property type="nucleotide sequence ID" value="NC_014758.1"/>
</dbReference>
<sequence>MFDLEKVVHFFFEAGILQKMQRTGNIFLGTGNQTVASHSFRVAIIAYVLSRILKADSYKVVITALFHDIEESRTGDLNYLQQMYVKSEDEKALMDVIKGLPVEGEVKDFIKEYEGLNTLESQIVKDADTLELILFLKEELDKGNAQAKNWIDAAKRRLITDIARDLCSYIENGHYYDWWYGIRNDWENGSKKW</sequence>
<reference evidence="9 10" key="2">
    <citation type="journal article" date="2011" name="Stand. Genomic Sci.">
        <title>Complete genome sequence of Calditerrivibrio nitroreducens type strain (Yu37-1).</title>
        <authorList>
            <person name="Pitluck S."/>
            <person name="Sikorski J."/>
            <person name="Zeytun A."/>
            <person name="Lapidus A."/>
            <person name="Nolan M."/>
            <person name="Lucas S."/>
            <person name="Hammon N."/>
            <person name="Deshpande S."/>
            <person name="Cheng J.F."/>
            <person name="Tapia R."/>
            <person name="Han C."/>
            <person name="Goodwin L."/>
            <person name="Liolios K."/>
            <person name="Pagani I."/>
            <person name="Ivanova N."/>
            <person name="Mavromatis K."/>
            <person name="Pati A."/>
            <person name="Chen A."/>
            <person name="Palaniappan K."/>
            <person name="Hauser L."/>
            <person name="Chang Y.J."/>
            <person name="Jeffries C.D."/>
            <person name="Detter J.C."/>
            <person name="Brambilla E."/>
            <person name="Djao O.D."/>
            <person name="Rohde M."/>
            <person name="Spring S."/>
            <person name="Goker M."/>
            <person name="Woyke T."/>
            <person name="Bristow J."/>
            <person name="Eisen J.A."/>
            <person name="Markowitz V."/>
            <person name="Hugenholtz P."/>
            <person name="Kyrpides N.C."/>
            <person name="Klenk H.P."/>
            <person name="Land M."/>
        </authorList>
    </citation>
    <scope>NUCLEOTIDE SEQUENCE [LARGE SCALE GENOMIC DNA]</scope>
    <source>
        <strain evidence="10">DSM 19672 / NBRC 101217 / Yu37-1</strain>
    </source>
</reference>
<dbReference type="AlphaFoldDB" id="E4THI4"/>
<comment type="catalytic activity">
    <reaction evidence="1">
        <text>a 2'-deoxyribonucleoside 5'-phosphate + H2O = a 2'-deoxyribonucleoside + phosphate</text>
        <dbReference type="Rhea" id="RHEA:36167"/>
        <dbReference type="ChEBI" id="CHEBI:15377"/>
        <dbReference type="ChEBI" id="CHEBI:18274"/>
        <dbReference type="ChEBI" id="CHEBI:43474"/>
        <dbReference type="ChEBI" id="CHEBI:65317"/>
        <dbReference type="EC" id="3.1.3.89"/>
    </reaction>
</comment>